<dbReference type="InterPro" id="IPR008920">
    <property type="entry name" value="TF_FadR/GntR_C"/>
</dbReference>
<gene>
    <name evidence="5" type="ORF">UFOPK1908_01367</name>
    <name evidence="6" type="ORF">UFOPK3576_01140</name>
</gene>
<dbReference type="GO" id="GO:0003677">
    <property type="term" value="F:DNA binding"/>
    <property type="evidence" value="ECO:0007669"/>
    <property type="project" value="UniProtKB-KW"/>
</dbReference>
<name>A0A6J6IXF4_9ZZZZ</name>
<dbReference type="PANTHER" id="PTHR43537:SF5">
    <property type="entry name" value="UXU OPERON TRANSCRIPTIONAL REGULATOR"/>
    <property type="match status" value="1"/>
</dbReference>
<evidence type="ECO:0000256" key="3">
    <source>
        <dbReference type="ARBA" id="ARBA00023163"/>
    </source>
</evidence>
<dbReference type="Gene3D" id="1.10.10.10">
    <property type="entry name" value="Winged helix-like DNA-binding domain superfamily/Winged helix DNA-binding domain"/>
    <property type="match status" value="1"/>
</dbReference>
<dbReference type="InterPro" id="IPR036390">
    <property type="entry name" value="WH_DNA-bd_sf"/>
</dbReference>
<organism evidence="5">
    <name type="scientific">freshwater metagenome</name>
    <dbReference type="NCBI Taxonomy" id="449393"/>
    <lineage>
        <taxon>unclassified sequences</taxon>
        <taxon>metagenomes</taxon>
        <taxon>ecological metagenomes</taxon>
    </lineage>
</organism>
<dbReference type="PRINTS" id="PR00035">
    <property type="entry name" value="HTHGNTR"/>
</dbReference>
<keyword evidence="2" id="KW-0238">DNA-binding</keyword>
<dbReference type="PROSITE" id="PS50949">
    <property type="entry name" value="HTH_GNTR"/>
    <property type="match status" value="1"/>
</dbReference>
<dbReference type="Pfam" id="PF00392">
    <property type="entry name" value="GntR"/>
    <property type="match status" value="1"/>
</dbReference>
<dbReference type="Gene3D" id="1.20.120.530">
    <property type="entry name" value="GntR ligand-binding domain-like"/>
    <property type="match status" value="1"/>
</dbReference>
<sequence>MTTQMPPLSAEPVHVPKTAEVVAQAIRNQIVRGDIVEGAALPSEAELMVHFGVSRPSLREAFRILESEKLITVRRGSRGGARATRPDVSVAARYLGLLMQFDGVLLSDVFEARAMIEPLALRLLARRDNRQEAANELLAIMDEIVPGVDARVRVDVWSRFYAHLFKSCGNKTLELLYGTLTEVVRSELTDSISSEDESATSPNWKKTIVKAMSLVAEGKGDDAANYWMKQMLLIEARVQENHQRRTLIDATVAFS</sequence>
<dbReference type="SUPFAM" id="SSF46785">
    <property type="entry name" value="Winged helix' DNA-binding domain"/>
    <property type="match status" value="1"/>
</dbReference>
<evidence type="ECO:0000313" key="6">
    <source>
        <dbReference type="EMBL" id="CAB4911317.1"/>
    </source>
</evidence>
<dbReference type="PANTHER" id="PTHR43537">
    <property type="entry name" value="TRANSCRIPTIONAL REGULATOR, GNTR FAMILY"/>
    <property type="match status" value="1"/>
</dbReference>
<evidence type="ECO:0000313" key="5">
    <source>
        <dbReference type="EMBL" id="CAB4629422.1"/>
    </source>
</evidence>
<dbReference type="SMART" id="SM00895">
    <property type="entry name" value="FCD"/>
    <property type="match status" value="1"/>
</dbReference>
<keyword evidence="1" id="KW-0805">Transcription regulation</keyword>
<dbReference type="EMBL" id="CAFBMO010000048">
    <property type="protein sequence ID" value="CAB4911317.1"/>
    <property type="molecule type" value="Genomic_DNA"/>
</dbReference>
<evidence type="ECO:0000256" key="2">
    <source>
        <dbReference type="ARBA" id="ARBA00023125"/>
    </source>
</evidence>
<evidence type="ECO:0000259" key="4">
    <source>
        <dbReference type="PROSITE" id="PS50949"/>
    </source>
</evidence>
<proteinExistence type="predicted"/>
<accession>A0A6J6IXF4</accession>
<dbReference type="InterPro" id="IPR000524">
    <property type="entry name" value="Tscrpt_reg_HTH_GntR"/>
</dbReference>
<reference evidence="5" key="1">
    <citation type="submission" date="2020-05" db="EMBL/GenBank/DDBJ databases">
        <authorList>
            <person name="Chiriac C."/>
            <person name="Salcher M."/>
            <person name="Ghai R."/>
            <person name="Kavagutti S V."/>
        </authorList>
    </citation>
    <scope>NUCLEOTIDE SEQUENCE</scope>
</reference>
<dbReference type="EMBL" id="CAEZVB010000091">
    <property type="protein sequence ID" value="CAB4629422.1"/>
    <property type="molecule type" value="Genomic_DNA"/>
</dbReference>
<protein>
    <submittedName>
        <fullName evidence="5">Unannotated protein</fullName>
    </submittedName>
</protein>
<keyword evidence="3" id="KW-0804">Transcription</keyword>
<dbReference type="CDD" id="cd07377">
    <property type="entry name" value="WHTH_GntR"/>
    <property type="match status" value="1"/>
</dbReference>
<dbReference type="SMART" id="SM00345">
    <property type="entry name" value="HTH_GNTR"/>
    <property type="match status" value="1"/>
</dbReference>
<evidence type="ECO:0000256" key="1">
    <source>
        <dbReference type="ARBA" id="ARBA00023015"/>
    </source>
</evidence>
<dbReference type="InterPro" id="IPR036388">
    <property type="entry name" value="WH-like_DNA-bd_sf"/>
</dbReference>
<dbReference type="AlphaFoldDB" id="A0A6J6IXF4"/>
<dbReference type="Pfam" id="PF07729">
    <property type="entry name" value="FCD"/>
    <property type="match status" value="1"/>
</dbReference>
<feature type="domain" description="HTH gntR-type" evidence="4">
    <location>
        <begin position="16"/>
        <end position="86"/>
    </location>
</feature>
<dbReference type="SUPFAM" id="SSF48008">
    <property type="entry name" value="GntR ligand-binding domain-like"/>
    <property type="match status" value="1"/>
</dbReference>
<dbReference type="GO" id="GO:0003700">
    <property type="term" value="F:DNA-binding transcription factor activity"/>
    <property type="evidence" value="ECO:0007669"/>
    <property type="project" value="InterPro"/>
</dbReference>
<dbReference type="InterPro" id="IPR011711">
    <property type="entry name" value="GntR_C"/>
</dbReference>